<sequence length="174" mass="19868">MELKLRLRYFTTKNKLRCQCNAIVHTRKTPPSLQPFFSSPQQFGPTKPPELAILCRQQARTGSFFQISLRGRGGCDCKMRSIMALVVESIYGENIVSLERWKGLRCLQIHIHVDVLGEIAITANLNFLNQLETVSSNLDEFLYTFKVQYIPPIVMTCLLPKSYPSDQPPIFTLC</sequence>
<reference evidence="2 3" key="1">
    <citation type="submission" date="2018-09" db="EMBL/GenBank/DDBJ databases">
        <title>A high-quality reference genome of wild soybean provides a powerful tool to mine soybean genomes.</title>
        <authorList>
            <person name="Xie M."/>
            <person name="Chung C.Y.L."/>
            <person name="Li M.-W."/>
            <person name="Wong F.-L."/>
            <person name="Chan T.-F."/>
            <person name="Lam H.-M."/>
        </authorList>
    </citation>
    <scope>NUCLEOTIDE SEQUENCE [LARGE SCALE GENOMIC DNA]</scope>
    <source>
        <strain evidence="3">cv. W05</strain>
        <tissue evidence="2">Hypocotyl of etiolated seedlings</tissue>
    </source>
</reference>
<dbReference type="Proteomes" id="UP000289340">
    <property type="component" value="Chromosome 1"/>
</dbReference>
<comment type="caution">
    <text evidence="2">The sequence shown here is derived from an EMBL/GenBank/DDBJ whole genome shotgun (WGS) entry which is preliminary data.</text>
</comment>
<dbReference type="AlphaFoldDB" id="A0A445LXJ7"/>
<dbReference type="EMBL" id="QZWG01000001">
    <property type="protein sequence ID" value="RZC27996.1"/>
    <property type="molecule type" value="Genomic_DNA"/>
</dbReference>
<dbReference type="Pfam" id="PF05773">
    <property type="entry name" value="RWD"/>
    <property type="match status" value="1"/>
</dbReference>
<dbReference type="InterPro" id="IPR006575">
    <property type="entry name" value="RWD_dom"/>
</dbReference>
<accession>A0A445LXJ7</accession>
<dbReference type="Gene3D" id="3.10.110.10">
    <property type="entry name" value="Ubiquitin Conjugating Enzyme"/>
    <property type="match status" value="1"/>
</dbReference>
<evidence type="ECO:0000313" key="2">
    <source>
        <dbReference type="EMBL" id="RZC27996.1"/>
    </source>
</evidence>
<protein>
    <recommendedName>
        <fullName evidence="1">RWD domain-containing protein</fullName>
    </recommendedName>
</protein>
<feature type="domain" description="RWD" evidence="1">
    <location>
        <begin position="86"/>
        <end position="173"/>
    </location>
</feature>
<keyword evidence="3" id="KW-1185">Reference proteome</keyword>
<evidence type="ECO:0000259" key="1">
    <source>
        <dbReference type="Pfam" id="PF05773"/>
    </source>
</evidence>
<evidence type="ECO:0000313" key="3">
    <source>
        <dbReference type="Proteomes" id="UP000289340"/>
    </source>
</evidence>
<organism evidence="2 3">
    <name type="scientific">Glycine soja</name>
    <name type="common">Wild soybean</name>
    <dbReference type="NCBI Taxonomy" id="3848"/>
    <lineage>
        <taxon>Eukaryota</taxon>
        <taxon>Viridiplantae</taxon>
        <taxon>Streptophyta</taxon>
        <taxon>Embryophyta</taxon>
        <taxon>Tracheophyta</taxon>
        <taxon>Spermatophyta</taxon>
        <taxon>Magnoliopsida</taxon>
        <taxon>eudicotyledons</taxon>
        <taxon>Gunneridae</taxon>
        <taxon>Pentapetalae</taxon>
        <taxon>rosids</taxon>
        <taxon>fabids</taxon>
        <taxon>Fabales</taxon>
        <taxon>Fabaceae</taxon>
        <taxon>Papilionoideae</taxon>
        <taxon>50 kb inversion clade</taxon>
        <taxon>NPAAA clade</taxon>
        <taxon>indigoferoid/millettioid clade</taxon>
        <taxon>Phaseoleae</taxon>
        <taxon>Glycine</taxon>
        <taxon>Glycine subgen. Soja</taxon>
    </lineage>
</organism>
<gene>
    <name evidence="2" type="ORF">D0Y65_000160</name>
</gene>
<name>A0A445LXJ7_GLYSO</name>
<dbReference type="InterPro" id="IPR016135">
    <property type="entry name" value="UBQ-conjugating_enzyme/RWD"/>
</dbReference>
<dbReference type="CDD" id="cd23820">
    <property type="entry name" value="RWD_RNF14"/>
    <property type="match status" value="1"/>
</dbReference>
<proteinExistence type="predicted"/>